<dbReference type="GO" id="GO:0007219">
    <property type="term" value="P:Notch signaling pathway"/>
    <property type="evidence" value="ECO:0007669"/>
    <property type="project" value="TreeGrafter"/>
</dbReference>
<evidence type="ECO:0000256" key="8">
    <source>
        <dbReference type="ARBA" id="ARBA00022989"/>
    </source>
</evidence>
<dbReference type="GO" id="GO:0005886">
    <property type="term" value="C:plasma membrane"/>
    <property type="evidence" value="ECO:0007669"/>
    <property type="project" value="UniProtKB-SubCell"/>
</dbReference>
<dbReference type="PANTHER" id="PTHR12916">
    <property type="entry name" value="CYTOCHROME C OXIDASE POLYPEPTIDE VIC-2"/>
    <property type="match status" value="1"/>
</dbReference>
<feature type="domain" description="EGF-like" evidence="13">
    <location>
        <begin position="58"/>
        <end position="94"/>
    </location>
</feature>
<name>A0A8B6G1C8_MYTGA</name>
<keyword evidence="6" id="KW-0677">Repeat</keyword>
<dbReference type="SUPFAM" id="SSF57196">
    <property type="entry name" value="EGF/Laminin"/>
    <property type="match status" value="4"/>
</dbReference>
<feature type="domain" description="Ig-like" evidence="14">
    <location>
        <begin position="357"/>
        <end position="445"/>
    </location>
</feature>
<evidence type="ECO:0000256" key="6">
    <source>
        <dbReference type="ARBA" id="ARBA00022737"/>
    </source>
</evidence>
<evidence type="ECO:0000256" key="10">
    <source>
        <dbReference type="ARBA" id="ARBA00023157"/>
    </source>
</evidence>
<sequence>MKQFVSEINECASNPCQHGGVCQDGVNKFTCTCTAGYTGVRCESDINDCASNPCHHGDINECSSSPCQHGGVCNNAVNVFTCTCITGYTGSYCETDINECSSSPCQHGGVCHDAVNFFTCTCTTGYTGLYCETEISECHSSPCVNGGMCIDMINGYNCSCPSGYTGRHCQNVPSIKISPKILLNEVKTIDEGSDVFYIPCFAEGIPVPSIKWESIDKPTLPANCRQLAHFLIFKNVTTHDSGLYMCTAWNEKGTDIKVVHVIVKAKPQKLHIAPVIHIISLVQVNYYGDANIICNVSGYPAPSITWKFNRKLLHSSGNSLVVHNVTNTTTGYYTCIATNDAGTSQANVLLKANYDIPRIVTPPTTTVIMTGHSHNFTCIATGHPISIDQMSFKSFTQQSTTLPSHQLHQHGSLLTLFAIKTHESGTLTCTAQNEFGNDKSSVAVVFRQPSTSGFG</sequence>
<dbReference type="FunFam" id="2.10.25.10:FF:000004">
    <property type="entry name" value="Neurogenic locus notch 1"/>
    <property type="match status" value="2"/>
</dbReference>
<dbReference type="InterPro" id="IPR003599">
    <property type="entry name" value="Ig_sub"/>
</dbReference>
<dbReference type="Pfam" id="PF13927">
    <property type="entry name" value="Ig_3"/>
    <property type="match status" value="3"/>
</dbReference>
<dbReference type="EMBL" id="UYJE01007719">
    <property type="protein sequence ID" value="VDI57263.1"/>
    <property type="molecule type" value="Genomic_DNA"/>
</dbReference>
<evidence type="ECO:0000256" key="3">
    <source>
        <dbReference type="ARBA" id="ARBA00022536"/>
    </source>
</evidence>
<keyword evidence="16" id="KW-1185">Reference proteome</keyword>
<evidence type="ECO:0000313" key="15">
    <source>
        <dbReference type="EMBL" id="VDI57263.1"/>
    </source>
</evidence>
<feature type="domain" description="EGF-like" evidence="13">
    <location>
        <begin position="96"/>
        <end position="132"/>
    </location>
</feature>
<evidence type="ECO:0000313" key="16">
    <source>
        <dbReference type="Proteomes" id="UP000596742"/>
    </source>
</evidence>
<dbReference type="PRINTS" id="PR00010">
    <property type="entry name" value="EGFBLOOD"/>
</dbReference>
<feature type="disulfide bond" evidence="12">
    <location>
        <begin position="84"/>
        <end position="93"/>
    </location>
</feature>
<feature type="domain" description="EGF-like" evidence="13">
    <location>
        <begin position="7"/>
        <end position="43"/>
    </location>
</feature>
<dbReference type="InterPro" id="IPR013783">
    <property type="entry name" value="Ig-like_fold"/>
</dbReference>
<feature type="domain" description="Ig-like" evidence="14">
    <location>
        <begin position="274"/>
        <end position="351"/>
    </location>
</feature>
<dbReference type="PROSITE" id="PS00022">
    <property type="entry name" value="EGF_1"/>
    <property type="match status" value="4"/>
</dbReference>
<feature type="domain" description="EGF-like" evidence="13">
    <location>
        <begin position="134"/>
        <end position="170"/>
    </location>
</feature>
<evidence type="ECO:0000256" key="7">
    <source>
        <dbReference type="ARBA" id="ARBA00022837"/>
    </source>
</evidence>
<dbReference type="InterPro" id="IPR001881">
    <property type="entry name" value="EGF-like_Ca-bd_dom"/>
</dbReference>
<dbReference type="FunFam" id="2.10.25.10:FF:000247">
    <property type="entry name" value="Delta/notch like EGF repeat containing"/>
    <property type="match status" value="1"/>
</dbReference>
<dbReference type="Gene3D" id="2.60.40.10">
    <property type="entry name" value="Immunoglobulins"/>
    <property type="match status" value="3"/>
</dbReference>
<dbReference type="InterPro" id="IPR000152">
    <property type="entry name" value="EGF-type_Asp/Asn_hydroxyl_site"/>
</dbReference>
<keyword evidence="3 12" id="KW-0245">EGF-like domain</keyword>
<dbReference type="InterPro" id="IPR007110">
    <property type="entry name" value="Ig-like_dom"/>
</dbReference>
<evidence type="ECO:0000256" key="9">
    <source>
        <dbReference type="ARBA" id="ARBA00023136"/>
    </source>
</evidence>
<dbReference type="InterPro" id="IPR003598">
    <property type="entry name" value="Ig_sub2"/>
</dbReference>
<dbReference type="Gene3D" id="2.10.25.10">
    <property type="entry name" value="Laminin"/>
    <property type="match status" value="4"/>
</dbReference>
<gene>
    <name evidence="15" type="ORF">MGAL_10B058260</name>
</gene>
<keyword evidence="9" id="KW-0472">Membrane</keyword>
<dbReference type="GO" id="GO:0007399">
    <property type="term" value="P:nervous system development"/>
    <property type="evidence" value="ECO:0007669"/>
    <property type="project" value="UniProtKB-ARBA"/>
</dbReference>
<evidence type="ECO:0000256" key="5">
    <source>
        <dbReference type="ARBA" id="ARBA00022729"/>
    </source>
</evidence>
<dbReference type="InterPro" id="IPR036179">
    <property type="entry name" value="Ig-like_dom_sf"/>
</dbReference>
<keyword evidence="8" id="KW-1133">Transmembrane helix</keyword>
<evidence type="ECO:0000256" key="1">
    <source>
        <dbReference type="ARBA" id="ARBA00004251"/>
    </source>
</evidence>
<keyword evidence="4" id="KW-0812">Transmembrane</keyword>
<dbReference type="SUPFAM" id="SSF48726">
    <property type="entry name" value="Immunoglobulin"/>
    <property type="match status" value="3"/>
</dbReference>
<keyword evidence="7" id="KW-0106">Calcium</keyword>
<evidence type="ECO:0000259" key="14">
    <source>
        <dbReference type="PROSITE" id="PS50835"/>
    </source>
</evidence>
<feature type="disulfide bond" evidence="12">
    <location>
        <begin position="122"/>
        <end position="131"/>
    </location>
</feature>
<dbReference type="OrthoDB" id="6227030at2759"/>
<feature type="disulfide bond" evidence="12">
    <location>
        <begin position="33"/>
        <end position="42"/>
    </location>
</feature>
<reference evidence="15" key="1">
    <citation type="submission" date="2018-11" db="EMBL/GenBank/DDBJ databases">
        <authorList>
            <person name="Alioto T."/>
            <person name="Alioto T."/>
        </authorList>
    </citation>
    <scope>NUCLEOTIDE SEQUENCE</scope>
</reference>
<dbReference type="GO" id="GO:0005112">
    <property type="term" value="F:Notch binding"/>
    <property type="evidence" value="ECO:0007669"/>
    <property type="project" value="TreeGrafter"/>
</dbReference>
<dbReference type="PROSITE" id="PS50026">
    <property type="entry name" value="EGF_3"/>
    <property type="match status" value="4"/>
</dbReference>
<dbReference type="CDD" id="cd00054">
    <property type="entry name" value="EGF_CA"/>
    <property type="match status" value="3"/>
</dbReference>
<evidence type="ECO:0000256" key="12">
    <source>
        <dbReference type="PROSITE-ProRule" id="PRU00076"/>
    </source>
</evidence>
<dbReference type="PROSITE" id="PS00010">
    <property type="entry name" value="ASX_HYDROXYL"/>
    <property type="match status" value="4"/>
</dbReference>
<accession>A0A8B6G1C8</accession>
<feature type="domain" description="Ig-like" evidence="14">
    <location>
        <begin position="173"/>
        <end position="257"/>
    </location>
</feature>
<evidence type="ECO:0000256" key="11">
    <source>
        <dbReference type="ARBA" id="ARBA00023180"/>
    </source>
</evidence>
<protein>
    <submittedName>
        <fullName evidence="15">Uncharacterized protein</fullName>
    </submittedName>
</protein>
<dbReference type="PANTHER" id="PTHR12916:SF4">
    <property type="entry name" value="UNINFLATABLE, ISOFORM C"/>
    <property type="match status" value="1"/>
</dbReference>
<dbReference type="GO" id="GO:0120025">
    <property type="term" value="C:plasma membrane bounded cell projection"/>
    <property type="evidence" value="ECO:0007669"/>
    <property type="project" value="UniProtKB-ARBA"/>
</dbReference>
<evidence type="ECO:0000256" key="2">
    <source>
        <dbReference type="ARBA" id="ARBA00022475"/>
    </source>
</evidence>
<comment type="caution">
    <text evidence="15">The sequence shown here is derived from an EMBL/GenBank/DDBJ whole genome shotgun (WGS) entry which is preliminary data.</text>
</comment>
<dbReference type="AlphaFoldDB" id="A0A8B6G1C8"/>
<dbReference type="SMART" id="SM00179">
    <property type="entry name" value="EGF_CA"/>
    <property type="match status" value="4"/>
</dbReference>
<comment type="caution">
    <text evidence="12">Lacks conserved residue(s) required for the propagation of feature annotation.</text>
</comment>
<keyword evidence="2" id="KW-1003">Cell membrane</keyword>
<evidence type="ECO:0000256" key="4">
    <source>
        <dbReference type="ARBA" id="ARBA00022692"/>
    </source>
</evidence>
<dbReference type="FunFam" id="2.10.25.10:FF:000391">
    <property type="entry name" value="Weary, isoform C"/>
    <property type="match status" value="1"/>
</dbReference>
<organism evidence="15 16">
    <name type="scientific">Mytilus galloprovincialis</name>
    <name type="common">Mediterranean mussel</name>
    <dbReference type="NCBI Taxonomy" id="29158"/>
    <lineage>
        <taxon>Eukaryota</taxon>
        <taxon>Metazoa</taxon>
        <taxon>Spiralia</taxon>
        <taxon>Lophotrochozoa</taxon>
        <taxon>Mollusca</taxon>
        <taxon>Bivalvia</taxon>
        <taxon>Autobranchia</taxon>
        <taxon>Pteriomorphia</taxon>
        <taxon>Mytilida</taxon>
        <taxon>Mytiloidea</taxon>
        <taxon>Mytilidae</taxon>
        <taxon>Mytilinae</taxon>
        <taxon>Mytilus</taxon>
    </lineage>
</organism>
<dbReference type="InterPro" id="IPR000742">
    <property type="entry name" value="EGF"/>
</dbReference>
<keyword evidence="10 12" id="KW-1015">Disulfide bond</keyword>
<feature type="disulfide bond" evidence="12">
    <location>
        <begin position="160"/>
        <end position="169"/>
    </location>
</feature>
<proteinExistence type="predicted"/>
<keyword evidence="5" id="KW-0732">Signal</keyword>
<keyword evidence="11" id="KW-0325">Glycoprotein</keyword>
<dbReference type="SMART" id="SM00181">
    <property type="entry name" value="EGF"/>
    <property type="match status" value="4"/>
</dbReference>
<dbReference type="Proteomes" id="UP000596742">
    <property type="component" value="Unassembled WGS sequence"/>
</dbReference>
<dbReference type="SMART" id="SM00409">
    <property type="entry name" value="IG"/>
    <property type="match status" value="3"/>
</dbReference>
<evidence type="ECO:0000259" key="13">
    <source>
        <dbReference type="PROSITE" id="PS50026"/>
    </source>
</evidence>
<dbReference type="PROSITE" id="PS01186">
    <property type="entry name" value="EGF_2"/>
    <property type="match status" value="4"/>
</dbReference>
<dbReference type="PROSITE" id="PS50835">
    <property type="entry name" value="IG_LIKE"/>
    <property type="match status" value="3"/>
</dbReference>
<dbReference type="Pfam" id="PF00008">
    <property type="entry name" value="EGF"/>
    <property type="match status" value="4"/>
</dbReference>
<dbReference type="SMART" id="SM00408">
    <property type="entry name" value="IGc2"/>
    <property type="match status" value="3"/>
</dbReference>
<comment type="subcellular location">
    <subcellularLocation>
        <location evidence="1">Cell membrane</location>
        <topology evidence="1">Single-pass type I membrane protein</topology>
    </subcellularLocation>
</comment>
<dbReference type="GO" id="GO:0005509">
    <property type="term" value="F:calcium ion binding"/>
    <property type="evidence" value="ECO:0007669"/>
    <property type="project" value="InterPro"/>
</dbReference>